<reference evidence="5 6" key="1">
    <citation type="submission" date="2018-04" db="EMBL/GenBank/DDBJ databases">
        <authorList>
            <person name="Zhang X."/>
            <person name="Yuan J."/>
            <person name="Li F."/>
            <person name="Xiang J."/>
        </authorList>
    </citation>
    <scope>NUCLEOTIDE SEQUENCE [LARGE SCALE GENOMIC DNA]</scope>
    <source>
        <tissue evidence="5">Muscle</tissue>
    </source>
</reference>
<feature type="compositionally biased region" description="Pro residues" evidence="3">
    <location>
        <begin position="103"/>
        <end position="143"/>
    </location>
</feature>
<dbReference type="SMART" id="SM00266">
    <property type="entry name" value="CAD"/>
    <property type="match status" value="1"/>
</dbReference>
<dbReference type="PANTHER" id="PTHR12306:SF22">
    <property type="entry name" value="DNAATION FACTOR-RELATED PROTEIN 2, ISOFORM B"/>
    <property type="match status" value="1"/>
</dbReference>
<dbReference type="GO" id="GO:0006915">
    <property type="term" value="P:apoptotic process"/>
    <property type="evidence" value="ECO:0007669"/>
    <property type="project" value="UniProtKB-UniRule"/>
</dbReference>
<feature type="compositionally biased region" description="Low complexity" evidence="3">
    <location>
        <begin position="17"/>
        <end position="49"/>
    </location>
</feature>
<dbReference type="CDD" id="cd01615">
    <property type="entry name" value="CIDE_N"/>
    <property type="match status" value="1"/>
</dbReference>
<evidence type="ECO:0000256" key="1">
    <source>
        <dbReference type="ARBA" id="ARBA00022703"/>
    </source>
</evidence>
<reference evidence="5 6" key="2">
    <citation type="submission" date="2019-01" db="EMBL/GenBank/DDBJ databases">
        <title>The decoding of complex shrimp genome reveals the adaptation for benthos swimmer, frequently molting mechanism and breeding impact on genome.</title>
        <authorList>
            <person name="Sun Y."/>
            <person name="Gao Y."/>
            <person name="Yu Y."/>
        </authorList>
    </citation>
    <scope>NUCLEOTIDE SEQUENCE [LARGE SCALE GENOMIC DNA]</scope>
    <source>
        <tissue evidence="5">Muscle</tissue>
    </source>
</reference>
<dbReference type="InterPro" id="IPR003508">
    <property type="entry name" value="CIDE-N_dom"/>
</dbReference>
<feature type="compositionally biased region" description="Pro residues" evidence="3">
    <location>
        <begin position="75"/>
        <end position="87"/>
    </location>
</feature>
<keyword evidence="1 2" id="KW-0053">Apoptosis</keyword>
<protein>
    <submittedName>
        <fullName evidence="5">Cell death activator CIDE-3</fullName>
    </submittedName>
</protein>
<dbReference type="PANTHER" id="PTHR12306">
    <property type="entry name" value="CELL DEATH ACTIVATOR CIDE"/>
    <property type="match status" value="1"/>
</dbReference>
<feature type="domain" description="CIDE-N" evidence="4">
    <location>
        <begin position="177"/>
        <end position="254"/>
    </location>
</feature>
<feature type="region of interest" description="Disordered" evidence="3">
    <location>
        <begin position="1"/>
        <end position="180"/>
    </location>
</feature>
<dbReference type="GO" id="GO:0042981">
    <property type="term" value="P:regulation of apoptotic process"/>
    <property type="evidence" value="ECO:0007669"/>
    <property type="project" value="TreeGrafter"/>
</dbReference>
<evidence type="ECO:0000313" key="6">
    <source>
        <dbReference type="Proteomes" id="UP000283509"/>
    </source>
</evidence>
<dbReference type="Pfam" id="PF02017">
    <property type="entry name" value="CIDE-N"/>
    <property type="match status" value="1"/>
</dbReference>
<evidence type="ECO:0000256" key="2">
    <source>
        <dbReference type="PROSITE-ProRule" id="PRU00447"/>
    </source>
</evidence>
<accession>A0A3R7QMT7</accession>
<dbReference type="Proteomes" id="UP000283509">
    <property type="component" value="Unassembled WGS sequence"/>
</dbReference>
<comment type="caution">
    <text evidence="5">The sequence shown here is derived from an EMBL/GenBank/DDBJ whole genome shotgun (WGS) entry which is preliminary data.</text>
</comment>
<organism evidence="5 6">
    <name type="scientific">Penaeus vannamei</name>
    <name type="common">Whiteleg shrimp</name>
    <name type="synonym">Litopenaeus vannamei</name>
    <dbReference type="NCBI Taxonomy" id="6689"/>
    <lineage>
        <taxon>Eukaryota</taxon>
        <taxon>Metazoa</taxon>
        <taxon>Ecdysozoa</taxon>
        <taxon>Arthropoda</taxon>
        <taxon>Crustacea</taxon>
        <taxon>Multicrustacea</taxon>
        <taxon>Malacostraca</taxon>
        <taxon>Eumalacostraca</taxon>
        <taxon>Eucarida</taxon>
        <taxon>Decapoda</taxon>
        <taxon>Dendrobranchiata</taxon>
        <taxon>Penaeoidea</taxon>
        <taxon>Penaeidae</taxon>
        <taxon>Penaeus</taxon>
    </lineage>
</organism>
<dbReference type="SUPFAM" id="SSF54277">
    <property type="entry name" value="CAD &amp; PB1 domains"/>
    <property type="match status" value="1"/>
</dbReference>
<evidence type="ECO:0000313" key="5">
    <source>
        <dbReference type="EMBL" id="ROT72529.1"/>
    </source>
</evidence>
<dbReference type="AlphaFoldDB" id="A0A3R7QMT7"/>
<dbReference type="Gene3D" id="3.10.20.10">
    <property type="match status" value="1"/>
</dbReference>
<dbReference type="PROSITE" id="PS51135">
    <property type="entry name" value="CIDE_N"/>
    <property type="match status" value="1"/>
</dbReference>
<name>A0A3R7QMT7_PENVA</name>
<proteinExistence type="predicted"/>
<feature type="compositionally biased region" description="Low complexity" evidence="3">
    <location>
        <begin position="64"/>
        <end position="74"/>
    </location>
</feature>
<evidence type="ECO:0000259" key="4">
    <source>
        <dbReference type="PROSITE" id="PS51135"/>
    </source>
</evidence>
<gene>
    <name evidence="5" type="ORF">C7M84_009061</name>
</gene>
<dbReference type="EMBL" id="QCYY01002138">
    <property type="protein sequence ID" value="ROT72529.1"/>
    <property type="molecule type" value="Genomic_DNA"/>
</dbReference>
<dbReference type="PRINTS" id="PR01217">
    <property type="entry name" value="PRICHEXTENSN"/>
</dbReference>
<evidence type="ECO:0000256" key="3">
    <source>
        <dbReference type="SAM" id="MobiDB-lite"/>
    </source>
</evidence>
<keyword evidence="6" id="KW-1185">Reference proteome</keyword>
<sequence length="310" mass="34002">MPKSTKRPLPSPPLLPLPLLHLPSYHPLSHQHQLSPSPSLPYHPLSHHPVSPPPTIPLSHQLRLPPITSPSHPTSVPPHHPPLPPPLHLALPPSLHPSHHLHLPPPTPPPLSPTLHLPTPPPPPPPSPPPPPHLPPLPPPRPLLSPQDLKATVGPSFPQPGRPPFDNALSCTSQGKGKRPYKVWDSGRQVRKGLVVSSFNELIEKGREKLDLGEVRIKVVLEADGTQVEDPEYFCTLPENTVFLLLRQGEHWYPAGVEVLRQGSYALPRRSDASEPPNWLQTSTSDQILPSSPDAKWTQHFPSLTTSSLL</sequence>